<dbReference type="Proteomes" id="UP000620156">
    <property type="component" value="Unassembled WGS sequence"/>
</dbReference>
<comment type="similarity">
    <text evidence="2">Belongs to the binding-protein-dependent transport system permease family. FecCD subfamily.</text>
</comment>
<organism evidence="9 10">
    <name type="scientific">Streptomyces ruber</name>
    <dbReference type="NCBI Taxonomy" id="83378"/>
    <lineage>
        <taxon>Bacteria</taxon>
        <taxon>Bacillati</taxon>
        <taxon>Actinomycetota</taxon>
        <taxon>Actinomycetes</taxon>
        <taxon>Kitasatosporales</taxon>
        <taxon>Streptomycetaceae</taxon>
        <taxon>Streptomyces</taxon>
    </lineage>
</organism>
<dbReference type="GO" id="GO:0005886">
    <property type="term" value="C:plasma membrane"/>
    <property type="evidence" value="ECO:0007669"/>
    <property type="project" value="UniProtKB-SubCell"/>
</dbReference>
<feature type="transmembrane region" description="Helical" evidence="8">
    <location>
        <begin position="266"/>
        <end position="292"/>
    </location>
</feature>
<evidence type="ECO:0000256" key="8">
    <source>
        <dbReference type="SAM" id="Phobius"/>
    </source>
</evidence>
<dbReference type="InterPro" id="IPR037294">
    <property type="entry name" value="ABC_BtuC-like"/>
</dbReference>
<dbReference type="GO" id="GO:0033214">
    <property type="term" value="P:siderophore-iron import into cell"/>
    <property type="evidence" value="ECO:0007669"/>
    <property type="project" value="TreeGrafter"/>
</dbReference>
<dbReference type="SUPFAM" id="SSF81345">
    <property type="entry name" value="ABC transporter involved in vitamin B12 uptake, BtuC"/>
    <property type="match status" value="1"/>
</dbReference>
<keyword evidence="10" id="KW-1185">Reference proteome</keyword>
<proteinExistence type="inferred from homology"/>
<dbReference type="Pfam" id="PF01032">
    <property type="entry name" value="FecCD"/>
    <property type="match status" value="1"/>
</dbReference>
<keyword evidence="5 8" id="KW-0812">Transmembrane</keyword>
<sequence>MKSPRSAARAVRSRERPATRWALLRLGPSVVLRAQVRVLYVGAGLLLLLALACVATLTAGRLGIGLADLPSALAGNATGVDAFVIDRLRGPRLVVAVAAGAAFGLSGALFQSVTRNPLGSPDVIGIAPGAGAGAALVALLFPGSVPVALGALLGAVAAMGVVYVSTGTGFRNPTRFVIAGVAVSAMANAFIQYIVYAIERDQATVLSAYLNGSLTARSWEDAATIGVVLLLCVPPAVLLSRPLGMAEMGETTAAALGAPARRTYTWAIVLSVALSAGAVTAAGPIAFIALTAPQIARRITRGTGPHLALSALMGALLLVVADLAAQHAPVFEDLPVGIWTMAIGGAYLGYLLSREWRKGAL</sequence>
<evidence type="ECO:0000313" key="9">
    <source>
        <dbReference type="EMBL" id="GGQ64773.1"/>
    </source>
</evidence>
<protein>
    <submittedName>
        <fullName evidence="9">Iron ABC transporter permease</fullName>
    </submittedName>
</protein>
<evidence type="ECO:0000256" key="7">
    <source>
        <dbReference type="ARBA" id="ARBA00023136"/>
    </source>
</evidence>
<dbReference type="CDD" id="cd06550">
    <property type="entry name" value="TM_ABC_iron-siderophores_like"/>
    <property type="match status" value="1"/>
</dbReference>
<dbReference type="GO" id="GO:0022857">
    <property type="term" value="F:transmembrane transporter activity"/>
    <property type="evidence" value="ECO:0007669"/>
    <property type="project" value="InterPro"/>
</dbReference>
<feature type="transmembrane region" description="Helical" evidence="8">
    <location>
        <begin position="304"/>
        <end position="324"/>
    </location>
</feature>
<reference evidence="9" key="1">
    <citation type="journal article" date="2014" name="Int. J. Syst. Evol. Microbiol.">
        <title>Complete genome sequence of Corynebacterium casei LMG S-19264T (=DSM 44701T), isolated from a smear-ripened cheese.</title>
        <authorList>
            <consortium name="US DOE Joint Genome Institute (JGI-PGF)"/>
            <person name="Walter F."/>
            <person name="Albersmeier A."/>
            <person name="Kalinowski J."/>
            <person name="Ruckert C."/>
        </authorList>
    </citation>
    <scope>NUCLEOTIDE SEQUENCE</scope>
    <source>
        <strain evidence="9">JCM 3131</strain>
    </source>
</reference>
<evidence type="ECO:0000313" key="10">
    <source>
        <dbReference type="Proteomes" id="UP000620156"/>
    </source>
</evidence>
<dbReference type="Gene3D" id="1.10.3470.10">
    <property type="entry name" value="ABC transporter involved in vitamin B12 uptake, BtuC"/>
    <property type="match status" value="1"/>
</dbReference>
<feature type="transmembrane region" description="Helical" evidence="8">
    <location>
        <begin position="38"/>
        <end position="59"/>
    </location>
</feature>
<evidence type="ECO:0000256" key="4">
    <source>
        <dbReference type="ARBA" id="ARBA00022475"/>
    </source>
</evidence>
<feature type="transmembrane region" description="Helical" evidence="8">
    <location>
        <begin position="123"/>
        <end position="141"/>
    </location>
</feature>
<feature type="transmembrane region" description="Helical" evidence="8">
    <location>
        <begin position="93"/>
        <end position="111"/>
    </location>
</feature>
<keyword evidence="4" id="KW-1003">Cell membrane</keyword>
<keyword evidence="6 8" id="KW-1133">Transmembrane helix</keyword>
<feature type="transmembrane region" description="Helical" evidence="8">
    <location>
        <begin position="336"/>
        <end position="353"/>
    </location>
</feature>
<evidence type="ECO:0000256" key="3">
    <source>
        <dbReference type="ARBA" id="ARBA00022448"/>
    </source>
</evidence>
<keyword evidence="7 8" id="KW-0472">Membrane</keyword>
<gene>
    <name evidence="9" type="ORF">GCM10010145_38280</name>
</gene>
<evidence type="ECO:0000256" key="6">
    <source>
        <dbReference type="ARBA" id="ARBA00022989"/>
    </source>
</evidence>
<evidence type="ECO:0000256" key="5">
    <source>
        <dbReference type="ARBA" id="ARBA00022692"/>
    </source>
</evidence>
<comment type="caution">
    <text evidence="9">The sequence shown here is derived from an EMBL/GenBank/DDBJ whole genome shotgun (WGS) entry which is preliminary data.</text>
</comment>
<comment type="subcellular location">
    <subcellularLocation>
        <location evidence="1">Cell membrane</location>
        <topology evidence="1">Multi-pass membrane protein</topology>
    </subcellularLocation>
</comment>
<dbReference type="PANTHER" id="PTHR30472">
    <property type="entry name" value="FERRIC ENTEROBACTIN TRANSPORT SYSTEM PERMEASE PROTEIN"/>
    <property type="match status" value="1"/>
</dbReference>
<keyword evidence="3" id="KW-0813">Transport</keyword>
<reference evidence="9" key="2">
    <citation type="submission" date="2020-09" db="EMBL/GenBank/DDBJ databases">
        <authorList>
            <person name="Sun Q."/>
            <person name="Ohkuma M."/>
        </authorList>
    </citation>
    <scope>NUCLEOTIDE SEQUENCE</scope>
    <source>
        <strain evidence="9">JCM 3131</strain>
    </source>
</reference>
<feature type="transmembrane region" description="Helical" evidence="8">
    <location>
        <begin position="176"/>
        <end position="198"/>
    </location>
</feature>
<evidence type="ECO:0000256" key="2">
    <source>
        <dbReference type="ARBA" id="ARBA00007935"/>
    </source>
</evidence>
<dbReference type="InterPro" id="IPR000522">
    <property type="entry name" value="ABC_transptr_permease_BtuC"/>
</dbReference>
<evidence type="ECO:0000256" key="1">
    <source>
        <dbReference type="ARBA" id="ARBA00004651"/>
    </source>
</evidence>
<dbReference type="EMBL" id="BMQK01000008">
    <property type="protein sequence ID" value="GGQ64773.1"/>
    <property type="molecule type" value="Genomic_DNA"/>
</dbReference>
<accession>A0A918BH06</accession>
<name>A0A918BH06_9ACTN</name>
<dbReference type="PANTHER" id="PTHR30472:SF24">
    <property type="entry name" value="FERRIC ENTEROBACTIN TRANSPORT SYSTEM PERMEASE PROTEIN FEPG"/>
    <property type="match status" value="1"/>
</dbReference>
<dbReference type="AlphaFoldDB" id="A0A918BH06"/>
<feature type="transmembrane region" description="Helical" evidence="8">
    <location>
        <begin position="147"/>
        <end position="164"/>
    </location>
</feature>